<comment type="caution">
    <text evidence="1">The sequence shown here is derived from an EMBL/GenBank/DDBJ whole genome shotgun (WGS) entry which is preliminary data.</text>
</comment>
<organism evidence="1 2">
    <name type="scientific">Symbiodinium microadriaticum</name>
    <name type="common">Dinoflagellate</name>
    <name type="synonym">Zooxanthella microadriatica</name>
    <dbReference type="NCBI Taxonomy" id="2951"/>
    <lineage>
        <taxon>Eukaryota</taxon>
        <taxon>Sar</taxon>
        <taxon>Alveolata</taxon>
        <taxon>Dinophyceae</taxon>
        <taxon>Suessiales</taxon>
        <taxon>Symbiodiniaceae</taxon>
        <taxon>Symbiodinium</taxon>
    </lineage>
</organism>
<reference evidence="1 2" key="1">
    <citation type="submission" date="2016-02" db="EMBL/GenBank/DDBJ databases">
        <title>Genome analysis of coral dinoflagellate symbionts highlights evolutionary adaptations to a symbiotic lifestyle.</title>
        <authorList>
            <person name="Aranda M."/>
            <person name="Li Y."/>
            <person name="Liew Y.J."/>
            <person name="Baumgarten S."/>
            <person name="Simakov O."/>
            <person name="Wilson M."/>
            <person name="Piel J."/>
            <person name="Ashoor H."/>
            <person name="Bougouffa S."/>
            <person name="Bajic V.B."/>
            <person name="Ryu T."/>
            <person name="Ravasi T."/>
            <person name="Bayer T."/>
            <person name="Micklem G."/>
            <person name="Kim H."/>
            <person name="Bhak J."/>
            <person name="Lajeunesse T.C."/>
            <person name="Voolstra C.R."/>
        </authorList>
    </citation>
    <scope>NUCLEOTIDE SEQUENCE [LARGE SCALE GENOMIC DNA]</scope>
    <source>
        <strain evidence="1 2">CCMP2467</strain>
    </source>
</reference>
<keyword evidence="2" id="KW-1185">Reference proteome</keyword>
<name>A0A1Q9EHW1_SYMMI</name>
<evidence type="ECO:0000313" key="2">
    <source>
        <dbReference type="Proteomes" id="UP000186817"/>
    </source>
</evidence>
<dbReference type="AlphaFoldDB" id="A0A1Q9EHW1"/>
<protein>
    <submittedName>
        <fullName evidence="1">Uncharacterized protein</fullName>
    </submittedName>
</protein>
<accession>A0A1Q9EHW1</accession>
<proteinExistence type="predicted"/>
<dbReference type="Proteomes" id="UP000186817">
    <property type="component" value="Unassembled WGS sequence"/>
</dbReference>
<dbReference type="EMBL" id="LSRX01000148">
    <property type="protein sequence ID" value="OLQ07044.1"/>
    <property type="molecule type" value="Genomic_DNA"/>
</dbReference>
<sequence length="427" mass="48403">MMSMSTLELACRNATEEPSEANLVRLLDLWCGVSNANRHAGGMCRAAVNQFLKSRFPGGVWTSIAALFNPHMGLHRDIQNMIGQPNHAIALGDFTGGHVWIEDDEVPGKIREGGFEAFMGPKALKNRSQPTCDRARKLFEGETLRLEAVRGRDVALGSCLGRAKGWKLFASEGLKLFGEEALRLEAVRGRGVVLDAKVRRYARKLFDAARALCFGGGAASVWEAARQQAAARKLPKEAGKRDISESCWRMVRKCQIAGLAEATPVLWCFGLQRQVSRPTRGLSLKPPSTHPLIYNCDARNIRETEVDPVRNGLQVIALMICRQPQKFWLESIVHTTMDSFADDVKSKLVARGASSKLARSLMQMWLRSYQDHLQTRAQEQEFGDYLEFRMYWIQDKMEKQEYSRQTLAYGSKRKWYWIWWSEKKQSE</sequence>
<gene>
    <name evidence="1" type="ORF">AK812_SmicGene9669</name>
</gene>
<evidence type="ECO:0000313" key="1">
    <source>
        <dbReference type="EMBL" id="OLQ07044.1"/>
    </source>
</evidence>